<reference evidence="2 3" key="1">
    <citation type="journal article" date="2010" name="PLoS Biol.">
        <title>Multi-platform next-generation sequencing of the domestic turkey (Meleagris gallopavo): genome assembly and analysis.</title>
        <authorList>
            <person name="Dalloul R.A."/>
            <person name="Long J.A."/>
            <person name="Zimin A.V."/>
            <person name="Aslam L."/>
            <person name="Beal K."/>
            <person name="Blomberg L.A."/>
            <person name="Bouffard P."/>
            <person name="Burt D.W."/>
            <person name="Crasta O."/>
            <person name="Crooijmans R.P."/>
            <person name="Cooper K."/>
            <person name="Coulombe R.A."/>
            <person name="De S."/>
            <person name="Delany M.E."/>
            <person name="Dodgson J.B."/>
            <person name="Dong J.J."/>
            <person name="Evans C."/>
            <person name="Frederickson K.M."/>
            <person name="Flicek P."/>
            <person name="Florea L."/>
            <person name="Folkerts O."/>
            <person name="Groenen M.A."/>
            <person name="Harkins T.T."/>
            <person name="Herrero J."/>
            <person name="Hoffmann S."/>
            <person name="Megens H.J."/>
            <person name="Jiang A."/>
            <person name="de Jong P."/>
            <person name="Kaiser P."/>
            <person name="Kim H."/>
            <person name="Kim K.W."/>
            <person name="Kim S."/>
            <person name="Langenberger D."/>
            <person name="Lee M.K."/>
            <person name="Lee T."/>
            <person name="Mane S."/>
            <person name="Marcais G."/>
            <person name="Marz M."/>
            <person name="McElroy A.P."/>
            <person name="Modise T."/>
            <person name="Nefedov M."/>
            <person name="Notredame C."/>
            <person name="Paton I.R."/>
            <person name="Payne W.S."/>
            <person name="Pertea G."/>
            <person name="Prickett D."/>
            <person name="Puiu D."/>
            <person name="Qioa D."/>
            <person name="Raineri E."/>
            <person name="Ruffier M."/>
            <person name="Salzberg S.L."/>
            <person name="Schatz M.C."/>
            <person name="Scheuring C."/>
            <person name="Schmidt C.J."/>
            <person name="Schroeder S."/>
            <person name="Searle S.M."/>
            <person name="Smith E.J."/>
            <person name="Smith J."/>
            <person name="Sonstegard T.S."/>
            <person name="Stadler P.F."/>
            <person name="Tafer H."/>
            <person name="Tu Z.J."/>
            <person name="Van Tassell C.P."/>
            <person name="Vilella A.J."/>
            <person name="Williams K.P."/>
            <person name="Yorke J.A."/>
            <person name="Zhang L."/>
            <person name="Zhang H.B."/>
            <person name="Zhang X."/>
            <person name="Zhang Y."/>
            <person name="Reed K.M."/>
        </authorList>
    </citation>
    <scope>NUCLEOTIDE SEQUENCE [LARGE SCALE GENOMIC DNA]</scope>
</reference>
<feature type="region of interest" description="Disordered" evidence="1">
    <location>
        <begin position="1"/>
        <end position="21"/>
    </location>
</feature>
<proteinExistence type="predicted"/>
<keyword evidence="3" id="KW-1185">Reference proteome</keyword>
<protein>
    <submittedName>
        <fullName evidence="2">Uncharacterized protein</fullName>
    </submittedName>
</protein>
<name>A0A803XLI4_MELGA</name>
<sequence length="152" mass="17760">MKPTRTTQRRHLPPILHSNYSPNSIYSQSTPIWPPPMTPQSPCRSTNRRLNITCCPTTKTRRLRYYTSNTTHTARMQLSTLPFPHPSPMRGPNDQLHLLTPNRLKISHCLLIRKPHRTRNRRKHDPNSMIIFRGNNPNNLPRTYIITPILLS</sequence>
<dbReference type="AlphaFoldDB" id="A0A803XLI4"/>
<evidence type="ECO:0000313" key="2">
    <source>
        <dbReference type="Ensembl" id="ENSMGAP00000020380.1"/>
    </source>
</evidence>
<dbReference type="Ensembl" id="ENSMGAT00000025785.1">
    <property type="protein sequence ID" value="ENSMGAP00000020380.1"/>
    <property type="gene ID" value="ENSMGAG00000019408.1"/>
</dbReference>
<accession>A0A803XLI4</accession>
<reference evidence="2" key="3">
    <citation type="submission" date="2025-09" db="UniProtKB">
        <authorList>
            <consortium name="Ensembl"/>
        </authorList>
    </citation>
    <scope>IDENTIFICATION</scope>
</reference>
<dbReference type="Proteomes" id="UP000001645">
    <property type="component" value="Chromosome 2"/>
</dbReference>
<evidence type="ECO:0000313" key="3">
    <source>
        <dbReference type="Proteomes" id="UP000001645"/>
    </source>
</evidence>
<organism evidence="2 3">
    <name type="scientific">Meleagris gallopavo</name>
    <name type="common">Wild turkey</name>
    <dbReference type="NCBI Taxonomy" id="9103"/>
    <lineage>
        <taxon>Eukaryota</taxon>
        <taxon>Metazoa</taxon>
        <taxon>Chordata</taxon>
        <taxon>Craniata</taxon>
        <taxon>Vertebrata</taxon>
        <taxon>Euteleostomi</taxon>
        <taxon>Archelosauria</taxon>
        <taxon>Archosauria</taxon>
        <taxon>Dinosauria</taxon>
        <taxon>Saurischia</taxon>
        <taxon>Theropoda</taxon>
        <taxon>Coelurosauria</taxon>
        <taxon>Aves</taxon>
        <taxon>Neognathae</taxon>
        <taxon>Galloanserae</taxon>
        <taxon>Galliformes</taxon>
        <taxon>Phasianidae</taxon>
        <taxon>Meleagridinae</taxon>
        <taxon>Meleagris</taxon>
    </lineage>
</organism>
<evidence type="ECO:0000256" key="1">
    <source>
        <dbReference type="SAM" id="MobiDB-lite"/>
    </source>
</evidence>
<dbReference type="InParanoid" id="A0A803XLI4"/>
<reference evidence="2" key="2">
    <citation type="submission" date="2025-08" db="UniProtKB">
        <authorList>
            <consortium name="Ensembl"/>
        </authorList>
    </citation>
    <scope>IDENTIFICATION</scope>
</reference>